<organism evidence="1 2">
    <name type="scientific">Candidatus Scalindua rubra</name>
    <dbReference type="NCBI Taxonomy" id="1872076"/>
    <lineage>
        <taxon>Bacteria</taxon>
        <taxon>Pseudomonadati</taxon>
        <taxon>Planctomycetota</taxon>
        <taxon>Candidatus Brocadiia</taxon>
        <taxon>Candidatus Brocadiales</taxon>
        <taxon>Candidatus Scalinduaceae</taxon>
        <taxon>Candidatus Scalindua</taxon>
    </lineage>
</organism>
<dbReference type="AlphaFoldDB" id="A0A1E3XBT9"/>
<dbReference type="Gene3D" id="3.10.450.50">
    <property type="match status" value="1"/>
</dbReference>
<proteinExistence type="predicted"/>
<evidence type="ECO:0000313" key="1">
    <source>
        <dbReference type="EMBL" id="ODS32424.1"/>
    </source>
</evidence>
<dbReference type="SUPFAM" id="SSF103642">
    <property type="entry name" value="Sec-C motif"/>
    <property type="match status" value="1"/>
</dbReference>
<accession>A0A1E3XBT9</accession>
<name>A0A1E3XBT9_9BACT</name>
<protein>
    <submittedName>
        <fullName evidence="1">SEC-C motif protein</fullName>
    </submittedName>
</protein>
<dbReference type="InterPro" id="IPR004027">
    <property type="entry name" value="SEC_C_motif"/>
</dbReference>
<reference evidence="1 2" key="1">
    <citation type="submission" date="2016-07" db="EMBL/GenBank/DDBJ databases">
        <title>Draft genome of Scalindua rubra, obtained from a brine-seawater interface in the Red Sea, sheds light on salt adaptation in anammox bacteria.</title>
        <authorList>
            <person name="Speth D.R."/>
            <person name="Lagkouvardos I."/>
            <person name="Wang Y."/>
            <person name="Qian P.-Y."/>
            <person name="Dutilh B.E."/>
            <person name="Jetten M.S."/>
        </authorList>
    </citation>
    <scope>NUCLEOTIDE SEQUENCE [LARGE SCALE GENOMIC DNA]</scope>
    <source>
        <strain evidence="1">BSI-1</strain>
    </source>
</reference>
<dbReference type="PATRIC" id="fig|1872076.5.peg.2887"/>
<sequence>MKIGRNDPCPCGSGKKYKRCCYERNDSIPSEVPSQFERLKAKQLQIKKQQGLGRSIISIDSKGYRFVAVGNRMYYSKKWKTFHDFLFEYIRMVFGKEWIQDEFTKPFEERHPVAQWHEIAHKYMREHLSGDGAINTVLMTGAVSAYLNLSYNLYLLAHNVKVQERLIRRLKDISQFRGAQYETYVSAEFIKAGFSLEIENEEDKRTTHCEFTAISKATGRKYSVEAKARQLSKNNVSIGNQLYNALKKNAKHERVIFIDINITGFVKEVPNIVNELKRKEKTLKINAQPSPSAYVFVTNHPFEYDLEEISEHRAGFAHGFKIQEFSFNFRFTNIRDVLIARQKHKDMFDLVKSVCEHDEIPSTFDGESPEFTFAGKEAPPRLLIGEKYIIPGPENKDIEGVLINATVSEAEKKIIGVYRTKEGKQVICTNPMTNDELSGIRDRHLFLWQITCSFKPSMPYDLAYA</sequence>
<dbReference type="Pfam" id="PF02810">
    <property type="entry name" value="SEC-C"/>
    <property type="match status" value="1"/>
</dbReference>
<gene>
    <name evidence="1" type="ORF">SCARUB_02451</name>
</gene>
<dbReference type="EMBL" id="MAYW01000063">
    <property type="protein sequence ID" value="ODS32424.1"/>
    <property type="molecule type" value="Genomic_DNA"/>
</dbReference>
<evidence type="ECO:0000313" key="2">
    <source>
        <dbReference type="Proteomes" id="UP000094056"/>
    </source>
</evidence>
<comment type="caution">
    <text evidence="1">The sequence shown here is derived from an EMBL/GenBank/DDBJ whole genome shotgun (WGS) entry which is preliminary data.</text>
</comment>
<dbReference type="Proteomes" id="UP000094056">
    <property type="component" value="Unassembled WGS sequence"/>
</dbReference>